<organism evidence="1">
    <name type="scientific">marine sediment metagenome</name>
    <dbReference type="NCBI Taxonomy" id="412755"/>
    <lineage>
        <taxon>unclassified sequences</taxon>
        <taxon>metagenomes</taxon>
        <taxon>ecological metagenomes</taxon>
    </lineage>
</organism>
<comment type="caution">
    <text evidence="1">The sequence shown here is derived from an EMBL/GenBank/DDBJ whole genome shotgun (WGS) entry which is preliminary data.</text>
</comment>
<feature type="non-terminal residue" evidence="1">
    <location>
        <position position="1"/>
    </location>
</feature>
<sequence>TYSTAEGYLKIVIGTTDYRIPYYSGTD</sequence>
<dbReference type="EMBL" id="LAZR01062347">
    <property type="protein sequence ID" value="KKK61712.1"/>
    <property type="molecule type" value="Genomic_DNA"/>
</dbReference>
<protein>
    <submittedName>
        <fullName evidence="1">Uncharacterized protein</fullName>
    </submittedName>
</protein>
<accession>A0A0F8WXY0</accession>
<proteinExistence type="predicted"/>
<name>A0A0F8WXY0_9ZZZZ</name>
<gene>
    <name evidence="1" type="ORF">LCGC14_3011560</name>
</gene>
<reference evidence="1" key="1">
    <citation type="journal article" date="2015" name="Nature">
        <title>Complex archaea that bridge the gap between prokaryotes and eukaryotes.</title>
        <authorList>
            <person name="Spang A."/>
            <person name="Saw J.H."/>
            <person name="Jorgensen S.L."/>
            <person name="Zaremba-Niedzwiedzka K."/>
            <person name="Martijn J."/>
            <person name="Lind A.E."/>
            <person name="van Eijk R."/>
            <person name="Schleper C."/>
            <person name="Guy L."/>
            <person name="Ettema T.J."/>
        </authorList>
    </citation>
    <scope>NUCLEOTIDE SEQUENCE</scope>
</reference>
<evidence type="ECO:0000313" key="1">
    <source>
        <dbReference type="EMBL" id="KKK61712.1"/>
    </source>
</evidence>
<dbReference type="AlphaFoldDB" id="A0A0F8WXY0"/>